<evidence type="ECO:0000313" key="3">
    <source>
        <dbReference type="Proteomes" id="UP000242913"/>
    </source>
</evidence>
<evidence type="ECO:0000313" key="4">
    <source>
        <dbReference type="WBParaSite" id="OFLC_0001343101-mRNA-1"/>
    </source>
</evidence>
<organism evidence="4">
    <name type="scientific">Onchocerca flexuosa</name>
    <dbReference type="NCBI Taxonomy" id="387005"/>
    <lineage>
        <taxon>Eukaryota</taxon>
        <taxon>Metazoa</taxon>
        <taxon>Ecdysozoa</taxon>
        <taxon>Nematoda</taxon>
        <taxon>Chromadorea</taxon>
        <taxon>Rhabditida</taxon>
        <taxon>Spirurina</taxon>
        <taxon>Spiruromorpha</taxon>
        <taxon>Filarioidea</taxon>
        <taxon>Onchocercidae</taxon>
        <taxon>Onchocerca</taxon>
    </lineage>
</organism>
<dbReference type="EMBL" id="KZ269977">
    <property type="protein sequence ID" value="OZC12885.1"/>
    <property type="molecule type" value="Genomic_DNA"/>
</dbReference>
<accession>A0A183I118</accession>
<gene>
    <name evidence="2" type="ORF">X798_00520</name>
</gene>
<keyword evidence="3" id="KW-1185">Reference proteome</keyword>
<dbReference type="Proteomes" id="UP000242913">
    <property type="component" value="Unassembled WGS sequence"/>
</dbReference>
<feature type="transmembrane region" description="Helical" evidence="1">
    <location>
        <begin position="43"/>
        <end position="69"/>
    </location>
</feature>
<dbReference type="AlphaFoldDB" id="A0A183I118"/>
<keyword evidence="1" id="KW-1133">Transmembrane helix</keyword>
<reference evidence="4" key="2">
    <citation type="submission" date="2016-06" db="UniProtKB">
        <authorList>
            <consortium name="WormBaseParasite"/>
        </authorList>
    </citation>
    <scope>IDENTIFICATION</scope>
</reference>
<feature type="transmembrane region" description="Helical" evidence="1">
    <location>
        <begin position="75"/>
        <end position="92"/>
    </location>
</feature>
<evidence type="ECO:0000313" key="2">
    <source>
        <dbReference type="EMBL" id="OZC12885.1"/>
    </source>
</evidence>
<keyword evidence="1" id="KW-0472">Membrane</keyword>
<keyword evidence="1" id="KW-0812">Transmembrane</keyword>
<name>A0A183I118_9BILA</name>
<evidence type="ECO:0000256" key="1">
    <source>
        <dbReference type="SAM" id="Phobius"/>
    </source>
</evidence>
<sequence>MSLPDFNRIISIDESTNCMTLSDSFITQSQPSQLADHKLYSSLIGLVGLSAWLACFLHLAASLVLPVFLAAFRNIEGPVGVWPGLVFWLYSVHLHNRANTKFISKAVLGGKGGGSVEVVLFKRKRPPN</sequence>
<proteinExistence type="predicted"/>
<dbReference type="WBParaSite" id="OFLC_0001343101-mRNA-1">
    <property type="protein sequence ID" value="OFLC_0001343101-mRNA-1"/>
    <property type="gene ID" value="OFLC_0001343101"/>
</dbReference>
<reference evidence="2 3" key="1">
    <citation type="submission" date="2015-12" db="EMBL/GenBank/DDBJ databases">
        <title>Draft genome of the nematode, Onchocerca flexuosa.</title>
        <authorList>
            <person name="Mitreva M."/>
        </authorList>
    </citation>
    <scope>NUCLEOTIDE SEQUENCE [LARGE SCALE GENOMIC DNA]</scope>
    <source>
        <strain evidence="2">Red Deer</strain>
    </source>
</reference>
<protein>
    <submittedName>
        <fullName evidence="4">DUF2628 domain-containing protein</fullName>
    </submittedName>
</protein>